<evidence type="ECO:0000313" key="3">
    <source>
        <dbReference type="Proteomes" id="UP000235145"/>
    </source>
</evidence>
<keyword evidence="3" id="KW-1185">Reference proteome</keyword>
<feature type="region of interest" description="Disordered" evidence="1">
    <location>
        <begin position="178"/>
        <end position="203"/>
    </location>
</feature>
<reference evidence="2 3" key="1">
    <citation type="journal article" date="2017" name="Nat. Commun.">
        <title>Genome assembly with in vitro proximity ligation data and whole-genome triplication in lettuce.</title>
        <authorList>
            <person name="Reyes-Chin-Wo S."/>
            <person name="Wang Z."/>
            <person name="Yang X."/>
            <person name="Kozik A."/>
            <person name="Arikit S."/>
            <person name="Song C."/>
            <person name="Xia L."/>
            <person name="Froenicke L."/>
            <person name="Lavelle D.O."/>
            <person name="Truco M.J."/>
            <person name="Xia R."/>
            <person name="Zhu S."/>
            <person name="Xu C."/>
            <person name="Xu H."/>
            <person name="Xu X."/>
            <person name="Cox K."/>
            <person name="Korf I."/>
            <person name="Meyers B.C."/>
            <person name="Michelmore R.W."/>
        </authorList>
    </citation>
    <scope>NUCLEOTIDE SEQUENCE [LARGE SCALE GENOMIC DNA]</scope>
    <source>
        <strain evidence="3">cv. Salinas</strain>
        <tissue evidence="2">Seedlings</tissue>
    </source>
</reference>
<organism evidence="2 3">
    <name type="scientific">Lactuca sativa</name>
    <name type="common">Garden lettuce</name>
    <dbReference type="NCBI Taxonomy" id="4236"/>
    <lineage>
        <taxon>Eukaryota</taxon>
        <taxon>Viridiplantae</taxon>
        <taxon>Streptophyta</taxon>
        <taxon>Embryophyta</taxon>
        <taxon>Tracheophyta</taxon>
        <taxon>Spermatophyta</taxon>
        <taxon>Magnoliopsida</taxon>
        <taxon>eudicotyledons</taxon>
        <taxon>Gunneridae</taxon>
        <taxon>Pentapetalae</taxon>
        <taxon>asterids</taxon>
        <taxon>campanulids</taxon>
        <taxon>Asterales</taxon>
        <taxon>Asteraceae</taxon>
        <taxon>Cichorioideae</taxon>
        <taxon>Cichorieae</taxon>
        <taxon>Lactucinae</taxon>
        <taxon>Lactuca</taxon>
    </lineage>
</organism>
<protein>
    <submittedName>
        <fullName evidence="2">Uncharacterized protein</fullName>
    </submittedName>
</protein>
<gene>
    <name evidence="2" type="ORF">LSAT_V11C900501550</name>
</gene>
<evidence type="ECO:0000256" key="1">
    <source>
        <dbReference type="SAM" id="MobiDB-lite"/>
    </source>
</evidence>
<evidence type="ECO:0000313" key="2">
    <source>
        <dbReference type="EMBL" id="KAJ0185769.1"/>
    </source>
</evidence>
<sequence>MSGPPSWGLHPIRTARWAFEITGPPWSTGQLKIPVMSDALIASIATRHTIGIIVVNQSKFSFIGLILEGQRKQLRKTLRKKDLLRLQNLQLRSERLILLQLLHQKEGSNLLESKSLPLLLHFRVGEDSDSETESDIRMEQDPPVHNEENEPIRTAEHESVRIEEVEQIHNETLLRTEATSPTHEVTPQLNDYVPSPPRSPKSTTSIPITIAPMPPPVSSQPSTTIPILIPIFTESSISDHTSATPISSVNVSDTGANTSGFSTHVTPPISPILTDDSEMLFRDDKDDDLDLFAYSPFQIQIDGEDEVSTMKGELKYLHEKIDQLLLASQVSTSEAYSKTAVESILERVTKEQYANVSTLSKAFYDSIVVFKATTEKKNVNFVELRKAIQSDDETFQSSITAKITKL</sequence>
<dbReference type="AlphaFoldDB" id="A0A9R1WT31"/>
<feature type="compositionally biased region" description="Polar residues" evidence="1">
    <location>
        <begin position="178"/>
        <end position="189"/>
    </location>
</feature>
<accession>A0A9R1WT31</accession>
<dbReference type="Proteomes" id="UP000235145">
    <property type="component" value="Unassembled WGS sequence"/>
</dbReference>
<dbReference type="EMBL" id="NBSK02000009">
    <property type="protein sequence ID" value="KAJ0185769.1"/>
    <property type="molecule type" value="Genomic_DNA"/>
</dbReference>
<name>A0A9R1WT31_LACSA</name>
<comment type="caution">
    <text evidence="2">The sequence shown here is derived from an EMBL/GenBank/DDBJ whole genome shotgun (WGS) entry which is preliminary data.</text>
</comment>
<proteinExistence type="predicted"/>